<keyword evidence="3" id="KW-0732">Signal</keyword>
<feature type="region of interest" description="Disordered" evidence="5">
    <location>
        <begin position="112"/>
        <end position="141"/>
    </location>
</feature>
<comment type="similarity">
    <text evidence="1">Belongs to the plant rapid alkalinization factor (RALF) family.</text>
</comment>
<reference evidence="6" key="2">
    <citation type="submission" date="2015-07" db="EMBL/GenBank/DDBJ databases">
        <authorList>
            <person name="Noorani M."/>
        </authorList>
    </citation>
    <scope>NUCLEOTIDE SEQUENCE</scope>
    <source>
        <strain evidence="6">Yugu1</strain>
    </source>
</reference>
<dbReference type="AlphaFoldDB" id="A0A368RZE3"/>
<dbReference type="GO" id="GO:0005179">
    <property type="term" value="F:hormone activity"/>
    <property type="evidence" value="ECO:0007669"/>
    <property type="project" value="UniProtKB-KW"/>
</dbReference>
<dbReference type="Pfam" id="PF05498">
    <property type="entry name" value="RALF"/>
    <property type="match status" value="1"/>
</dbReference>
<proteinExistence type="inferred from homology"/>
<reference evidence="6" key="1">
    <citation type="journal article" date="2012" name="Nat. Biotechnol.">
        <title>Reference genome sequence of the model plant Setaria.</title>
        <authorList>
            <person name="Bennetzen J.L."/>
            <person name="Schmutz J."/>
            <person name="Wang H."/>
            <person name="Percifield R."/>
            <person name="Hawkins J."/>
            <person name="Pontaroli A.C."/>
            <person name="Estep M."/>
            <person name="Feng L."/>
            <person name="Vaughn J.N."/>
            <person name="Grimwood J."/>
            <person name="Jenkins J."/>
            <person name="Barry K."/>
            <person name="Lindquist E."/>
            <person name="Hellsten U."/>
            <person name="Deshpande S."/>
            <person name="Wang X."/>
            <person name="Wu X."/>
            <person name="Mitros T."/>
            <person name="Triplett J."/>
            <person name="Yang X."/>
            <person name="Ye C.Y."/>
            <person name="Mauro-Herrera M."/>
            <person name="Wang L."/>
            <person name="Li P."/>
            <person name="Sharma M."/>
            <person name="Sharma R."/>
            <person name="Ronald P.C."/>
            <person name="Panaud O."/>
            <person name="Kellogg E.A."/>
            <person name="Brutnell T.P."/>
            <person name="Doust A.N."/>
            <person name="Tuskan G.A."/>
            <person name="Rokhsar D."/>
            <person name="Devos K.M."/>
        </authorList>
    </citation>
    <scope>NUCLEOTIDE SEQUENCE [LARGE SCALE GENOMIC DNA]</scope>
    <source>
        <strain evidence="6">Yugu1</strain>
    </source>
</reference>
<evidence type="ECO:0000256" key="5">
    <source>
        <dbReference type="SAM" id="MobiDB-lite"/>
    </source>
</evidence>
<gene>
    <name evidence="6" type="ORF">SETIT_7G249000v2</name>
</gene>
<name>A0A368RZE3_SETIT</name>
<dbReference type="InterPro" id="IPR008801">
    <property type="entry name" value="RALF"/>
</dbReference>
<organism evidence="6">
    <name type="scientific">Setaria italica</name>
    <name type="common">Foxtail millet</name>
    <name type="synonym">Panicum italicum</name>
    <dbReference type="NCBI Taxonomy" id="4555"/>
    <lineage>
        <taxon>Eukaryota</taxon>
        <taxon>Viridiplantae</taxon>
        <taxon>Streptophyta</taxon>
        <taxon>Embryophyta</taxon>
        <taxon>Tracheophyta</taxon>
        <taxon>Spermatophyta</taxon>
        <taxon>Magnoliopsida</taxon>
        <taxon>Liliopsida</taxon>
        <taxon>Poales</taxon>
        <taxon>Poaceae</taxon>
        <taxon>PACMAD clade</taxon>
        <taxon>Panicoideae</taxon>
        <taxon>Panicodae</taxon>
        <taxon>Paniceae</taxon>
        <taxon>Cenchrinae</taxon>
        <taxon>Setaria</taxon>
    </lineage>
</organism>
<feature type="compositionally biased region" description="Basic and acidic residues" evidence="5">
    <location>
        <begin position="116"/>
        <end position="141"/>
    </location>
</feature>
<evidence type="ECO:0000313" key="6">
    <source>
        <dbReference type="EMBL" id="RCV35552.1"/>
    </source>
</evidence>
<sequence>MLFMLDNIVGSLRLRYFINTICCCTRFATGISSNKSLFAFLLAAASASAFSDGGSHLPFTLLPADPAAADPWASDCPAMPSWASVTTAAPLYASGGYISYGALRRDRVPCSRRGARRDGDRGRVRVLDGGERGRGSGEPAAARDEAAFGMLKDVEMASGAGLLVHGARRRPVPTCRATVFVAEEEAAAGRYI</sequence>
<evidence type="ECO:0000256" key="3">
    <source>
        <dbReference type="ARBA" id="ARBA00022729"/>
    </source>
</evidence>
<accession>A0A368RZE3</accession>
<evidence type="ECO:0000256" key="2">
    <source>
        <dbReference type="ARBA" id="ARBA00022702"/>
    </source>
</evidence>
<dbReference type="EMBL" id="CM003534">
    <property type="protein sequence ID" value="RCV35552.1"/>
    <property type="molecule type" value="Genomic_DNA"/>
</dbReference>
<keyword evidence="2" id="KW-0372">Hormone</keyword>
<keyword evidence="4" id="KW-1015">Disulfide bond</keyword>
<evidence type="ECO:0000256" key="1">
    <source>
        <dbReference type="ARBA" id="ARBA00009178"/>
    </source>
</evidence>
<evidence type="ECO:0000256" key="4">
    <source>
        <dbReference type="ARBA" id="ARBA00023157"/>
    </source>
</evidence>
<protein>
    <submittedName>
        <fullName evidence="6">Uncharacterized protein</fullName>
    </submittedName>
</protein>